<dbReference type="RefSeq" id="WP_006236888.1">
    <property type="nucleotide sequence ID" value="NZ_JH636049.1"/>
</dbReference>
<feature type="region of interest" description="N-terminal hotdog fold" evidence="14">
    <location>
        <begin position="930"/>
        <end position="1053"/>
    </location>
</feature>
<dbReference type="GO" id="GO:0008270">
    <property type="term" value="F:zinc ion binding"/>
    <property type="evidence" value="ECO:0007669"/>
    <property type="project" value="InterPro"/>
</dbReference>
<keyword evidence="4" id="KW-0808">Transferase</keyword>
<dbReference type="Pfam" id="PF00109">
    <property type="entry name" value="ketoacyl-synt"/>
    <property type="match status" value="1"/>
</dbReference>
<dbReference type="PROSITE" id="PS52004">
    <property type="entry name" value="KS3_2"/>
    <property type="match status" value="1"/>
</dbReference>
<dbReference type="Gene3D" id="3.40.50.720">
    <property type="entry name" value="NAD(P)-binding Rossmann-like Domain"/>
    <property type="match status" value="1"/>
</dbReference>
<dbReference type="InterPro" id="IPR036736">
    <property type="entry name" value="ACP-like_sf"/>
</dbReference>
<dbReference type="STRING" id="882086.SacxiDRAFT_0509"/>
<dbReference type="SUPFAM" id="SSF47336">
    <property type="entry name" value="ACP-like"/>
    <property type="match status" value="1"/>
</dbReference>
<dbReference type="Pfam" id="PF02801">
    <property type="entry name" value="Ketoacyl-synt_C"/>
    <property type="match status" value="1"/>
</dbReference>
<dbReference type="Pfam" id="PF22953">
    <property type="entry name" value="SpnB_Rossmann"/>
    <property type="match status" value="1"/>
</dbReference>
<dbReference type="PANTHER" id="PTHR43775:SF51">
    <property type="entry name" value="INACTIVE PHENOLPHTHIOCEROL SYNTHESIS POLYKETIDE SYNTHASE TYPE I PKS1-RELATED"/>
    <property type="match status" value="1"/>
</dbReference>
<evidence type="ECO:0000259" key="17">
    <source>
        <dbReference type="PROSITE" id="PS52004"/>
    </source>
</evidence>
<dbReference type="InterPro" id="IPR049900">
    <property type="entry name" value="PKS_mFAS_DH"/>
</dbReference>
<dbReference type="InterPro" id="IPR002364">
    <property type="entry name" value="Quin_OxRdtase/zeta-crystal_CS"/>
</dbReference>
<dbReference type="SUPFAM" id="SSF50129">
    <property type="entry name" value="GroES-like"/>
    <property type="match status" value="1"/>
</dbReference>
<dbReference type="Gene3D" id="1.10.1200.10">
    <property type="entry name" value="ACP-like"/>
    <property type="match status" value="1"/>
</dbReference>
<feature type="active site" description="Proton acceptor; for dehydratase activity" evidence="14">
    <location>
        <position position="962"/>
    </location>
</feature>
<evidence type="ECO:0000256" key="14">
    <source>
        <dbReference type="PROSITE-ProRule" id="PRU01363"/>
    </source>
</evidence>
<dbReference type="InterPro" id="IPR032821">
    <property type="entry name" value="PKS_assoc"/>
</dbReference>
<comment type="pathway">
    <text evidence="11">Antibiotic biosynthesis; erythromycin biosynthesis.</text>
</comment>
<comment type="cofactor">
    <cofactor evidence="1">
        <name>pantetheine 4'-phosphate</name>
        <dbReference type="ChEBI" id="CHEBI:47942"/>
    </cofactor>
</comment>
<dbReference type="SUPFAM" id="SSF53901">
    <property type="entry name" value="Thiolase-like"/>
    <property type="match status" value="1"/>
</dbReference>
<keyword evidence="2" id="KW-0596">Phosphopantetheine</keyword>
<dbReference type="Pfam" id="PF13602">
    <property type="entry name" value="ADH_zinc_N_2"/>
    <property type="match status" value="1"/>
</dbReference>
<dbReference type="InterPro" id="IPR018201">
    <property type="entry name" value="Ketoacyl_synth_AS"/>
</dbReference>
<dbReference type="SMART" id="SM00826">
    <property type="entry name" value="PKS_DH"/>
    <property type="match status" value="1"/>
</dbReference>
<dbReference type="Proteomes" id="UP000004691">
    <property type="component" value="Unassembled WGS sequence"/>
</dbReference>
<dbReference type="InterPro" id="IPR011032">
    <property type="entry name" value="GroES-like_sf"/>
</dbReference>
<protein>
    <recommendedName>
        <fullName evidence="13">6-deoxyerythronolide-B synthase</fullName>
        <ecNumber evidence="13">2.3.1.94</ecNumber>
    </recommendedName>
</protein>
<dbReference type="SUPFAM" id="SSF55048">
    <property type="entry name" value="Probable ACP-binding domain of malonyl-CoA ACP transacylase"/>
    <property type="match status" value="1"/>
</dbReference>
<dbReference type="InterPro" id="IPR013968">
    <property type="entry name" value="PKS_KR"/>
</dbReference>
<dbReference type="FunFam" id="3.40.47.10:FF:000019">
    <property type="entry name" value="Polyketide synthase type I"/>
    <property type="match status" value="1"/>
</dbReference>
<dbReference type="InterPro" id="IPR036291">
    <property type="entry name" value="NAD(P)-bd_dom_sf"/>
</dbReference>
<dbReference type="EC" id="2.3.1.94" evidence="13"/>
<evidence type="ECO:0000313" key="19">
    <source>
        <dbReference type="EMBL" id="EID52785.1"/>
    </source>
</evidence>
<dbReference type="Pfam" id="PF16197">
    <property type="entry name" value="KAsynt_C_assoc"/>
    <property type="match status" value="1"/>
</dbReference>
<dbReference type="EMBL" id="JH636049">
    <property type="protein sequence ID" value="EID52785.1"/>
    <property type="molecule type" value="Genomic_DNA"/>
</dbReference>
<dbReference type="InterPro" id="IPR014043">
    <property type="entry name" value="Acyl_transferase_dom"/>
</dbReference>
<evidence type="ECO:0000256" key="1">
    <source>
        <dbReference type="ARBA" id="ARBA00001957"/>
    </source>
</evidence>
<dbReference type="CDD" id="cd08956">
    <property type="entry name" value="KR_3_FAS_SDR_x"/>
    <property type="match status" value="1"/>
</dbReference>
<dbReference type="FunFam" id="1.10.1200.10:FF:000007">
    <property type="entry name" value="Probable polyketide synthase pks17"/>
    <property type="match status" value="1"/>
</dbReference>
<keyword evidence="8" id="KW-0012">Acyltransferase</keyword>
<keyword evidence="20" id="KW-1185">Reference proteome</keyword>
<dbReference type="InterPro" id="IPR042104">
    <property type="entry name" value="PKS_dehydratase_sf"/>
</dbReference>
<dbReference type="eggNOG" id="COG3321">
    <property type="taxonomic scope" value="Bacteria"/>
</dbReference>
<comment type="catalytic activity">
    <reaction evidence="9">
        <text>6 (S)-methylmalonyl-CoA + propanoyl-CoA + 6 NADPH + 12 H(+) = 6-deoxyerythronolide B + 6 CO2 + 6 NADP(+) + 7 CoA + H2O</text>
        <dbReference type="Rhea" id="RHEA:23068"/>
        <dbReference type="ChEBI" id="CHEBI:15377"/>
        <dbReference type="ChEBI" id="CHEBI:15378"/>
        <dbReference type="ChEBI" id="CHEBI:16089"/>
        <dbReference type="ChEBI" id="CHEBI:16526"/>
        <dbReference type="ChEBI" id="CHEBI:57287"/>
        <dbReference type="ChEBI" id="CHEBI:57327"/>
        <dbReference type="ChEBI" id="CHEBI:57392"/>
        <dbReference type="ChEBI" id="CHEBI:57783"/>
        <dbReference type="ChEBI" id="CHEBI:58349"/>
        <dbReference type="EC" id="2.3.1.94"/>
    </reaction>
</comment>
<dbReference type="CDD" id="cd05195">
    <property type="entry name" value="enoyl_red"/>
    <property type="match status" value="1"/>
</dbReference>
<dbReference type="GO" id="GO:0004312">
    <property type="term" value="F:fatty acid synthase activity"/>
    <property type="evidence" value="ECO:0007669"/>
    <property type="project" value="TreeGrafter"/>
</dbReference>
<evidence type="ECO:0000256" key="12">
    <source>
        <dbReference type="ARBA" id="ARBA00063272"/>
    </source>
</evidence>
<feature type="domain" description="Ketosynthase family 3 (KS3)" evidence="17">
    <location>
        <begin position="33"/>
        <end position="459"/>
    </location>
</feature>
<evidence type="ECO:0000256" key="13">
    <source>
        <dbReference type="ARBA" id="ARBA00066981"/>
    </source>
</evidence>
<evidence type="ECO:0000256" key="6">
    <source>
        <dbReference type="ARBA" id="ARBA00023194"/>
    </source>
</evidence>
<dbReference type="InterPro" id="IPR049552">
    <property type="entry name" value="PKS_DH_N"/>
</dbReference>
<dbReference type="PROSITE" id="PS00012">
    <property type="entry name" value="PHOSPHOPANTETHEINE"/>
    <property type="match status" value="1"/>
</dbReference>
<dbReference type="Gene3D" id="3.40.47.10">
    <property type="match status" value="1"/>
</dbReference>
<feature type="domain" description="PKS/mFAS DH" evidence="18">
    <location>
        <begin position="930"/>
        <end position="1208"/>
    </location>
</feature>
<proteinExistence type="predicted"/>
<dbReference type="PANTHER" id="PTHR43775">
    <property type="entry name" value="FATTY ACID SYNTHASE"/>
    <property type="match status" value="1"/>
</dbReference>
<dbReference type="SUPFAM" id="SSF51735">
    <property type="entry name" value="NAD(P)-binding Rossmann-fold domains"/>
    <property type="match status" value="3"/>
</dbReference>
<dbReference type="InterPro" id="IPR055123">
    <property type="entry name" value="SpnB-like_Rossmann"/>
</dbReference>
<dbReference type="InterPro" id="IPR016036">
    <property type="entry name" value="Malonyl_transacylase_ACP-bd"/>
</dbReference>
<dbReference type="PROSITE" id="PS01162">
    <property type="entry name" value="QOR_ZETA_CRYSTAL"/>
    <property type="match status" value="1"/>
</dbReference>
<dbReference type="GO" id="GO:0006633">
    <property type="term" value="P:fatty acid biosynthetic process"/>
    <property type="evidence" value="ECO:0007669"/>
    <property type="project" value="InterPro"/>
</dbReference>
<dbReference type="InterPro" id="IPR036299">
    <property type="entry name" value="Polyketide_synth_docking_sf"/>
</dbReference>
<keyword evidence="5" id="KW-0677">Repeat</keyword>
<dbReference type="FunFam" id="3.40.50.720:FF:000209">
    <property type="entry name" value="Polyketide synthase Pks12"/>
    <property type="match status" value="1"/>
</dbReference>
<organism evidence="19 20">
    <name type="scientific">Saccharomonospora xinjiangensis XJ-54</name>
    <dbReference type="NCBI Taxonomy" id="882086"/>
    <lineage>
        <taxon>Bacteria</taxon>
        <taxon>Bacillati</taxon>
        <taxon>Actinomycetota</taxon>
        <taxon>Actinomycetes</taxon>
        <taxon>Pseudonocardiales</taxon>
        <taxon>Pseudonocardiaceae</taxon>
        <taxon>Saccharomonospora</taxon>
    </lineage>
</organism>
<dbReference type="InterPro" id="IPR020807">
    <property type="entry name" value="PKS_DH"/>
</dbReference>
<dbReference type="SMART" id="SM00827">
    <property type="entry name" value="PKS_AT"/>
    <property type="match status" value="1"/>
</dbReference>
<dbReference type="InterPro" id="IPR009081">
    <property type="entry name" value="PP-bd_ACP"/>
</dbReference>
<dbReference type="InterPro" id="IPR050091">
    <property type="entry name" value="PKS_NRPS_Biosynth_Enz"/>
</dbReference>
<dbReference type="SMART" id="SM00822">
    <property type="entry name" value="PKS_KR"/>
    <property type="match status" value="1"/>
</dbReference>
<feature type="region of interest" description="C-terminal hotdog fold" evidence="14">
    <location>
        <begin position="1065"/>
        <end position="1208"/>
    </location>
</feature>
<gene>
    <name evidence="19" type="ORF">SacxiDRAFT_0509</name>
</gene>
<dbReference type="SUPFAM" id="SSF101173">
    <property type="entry name" value="Docking domain B of the erythromycin polyketide synthase (DEBS)"/>
    <property type="match status" value="1"/>
</dbReference>
<evidence type="ECO:0000256" key="2">
    <source>
        <dbReference type="ARBA" id="ARBA00022450"/>
    </source>
</evidence>
<dbReference type="FunFam" id="3.90.180.10:FF:000032">
    <property type="entry name" value="Probable polyketide synthase pks1"/>
    <property type="match status" value="1"/>
</dbReference>
<feature type="region of interest" description="Disordered" evidence="15">
    <location>
        <begin position="2139"/>
        <end position="2163"/>
    </location>
</feature>
<dbReference type="PROSITE" id="PS00606">
    <property type="entry name" value="KS3_1"/>
    <property type="match status" value="1"/>
</dbReference>
<dbReference type="Pfam" id="PF00550">
    <property type="entry name" value="PP-binding"/>
    <property type="match status" value="1"/>
</dbReference>
<dbReference type="GO" id="GO:0033068">
    <property type="term" value="P:macrolide biosynthetic process"/>
    <property type="evidence" value="ECO:0007669"/>
    <property type="project" value="UniProtKB-ARBA"/>
</dbReference>
<dbReference type="InterPro" id="IPR006162">
    <property type="entry name" value="Ppantetheine_attach_site"/>
</dbReference>
<feature type="compositionally biased region" description="Low complexity" evidence="15">
    <location>
        <begin position="2151"/>
        <end position="2161"/>
    </location>
</feature>
<dbReference type="Gene3D" id="3.10.129.110">
    <property type="entry name" value="Polyketide synthase dehydratase"/>
    <property type="match status" value="1"/>
</dbReference>
<dbReference type="InterPro" id="IPR057326">
    <property type="entry name" value="KR_dom"/>
</dbReference>
<dbReference type="InterPro" id="IPR020806">
    <property type="entry name" value="PKS_PP-bd"/>
</dbReference>
<dbReference type="GO" id="GO:0031177">
    <property type="term" value="F:phosphopantetheine binding"/>
    <property type="evidence" value="ECO:0007669"/>
    <property type="project" value="InterPro"/>
</dbReference>
<dbReference type="InterPro" id="IPR016039">
    <property type="entry name" value="Thiolase-like"/>
</dbReference>
<evidence type="ECO:0000256" key="3">
    <source>
        <dbReference type="ARBA" id="ARBA00022553"/>
    </source>
</evidence>
<feature type="active site" description="Proton donor; for dehydratase activity" evidence="14">
    <location>
        <position position="1126"/>
    </location>
</feature>
<dbReference type="FunFam" id="3.40.366.10:FF:000002">
    <property type="entry name" value="Probable polyketide synthase 2"/>
    <property type="match status" value="1"/>
</dbReference>
<dbReference type="GO" id="GO:0047879">
    <property type="term" value="F:erythronolide synthase activity"/>
    <property type="evidence" value="ECO:0007669"/>
    <property type="project" value="UniProtKB-EC"/>
</dbReference>
<evidence type="ECO:0000256" key="9">
    <source>
        <dbReference type="ARBA" id="ARBA00052442"/>
    </source>
</evidence>
<dbReference type="InterPro" id="IPR013154">
    <property type="entry name" value="ADH-like_N"/>
</dbReference>
<comment type="function">
    <text evidence="10">Involved in the biosynthesis of antibiotic erythromycin via the biosynthesis of its aglycone precursor, 6-deoxyerythronolide B (6-dEB).</text>
</comment>
<dbReference type="Pfam" id="PF08990">
    <property type="entry name" value="Docking"/>
    <property type="match status" value="1"/>
</dbReference>
<dbReference type="SUPFAM" id="SSF52151">
    <property type="entry name" value="FabD/lysophospholipase-like"/>
    <property type="match status" value="1"/>
</dbReference>
<dbReference type="Pfam" id="PF00698">
    <property type="entry name" value="Acyl_transf_1"/>
    <property type="match status" value="1"/>
</dbReference>
<dbReference type="GO" id="GO:0004315">
    <property type="term" value="F:3-oxoacyl-[acyl-carrier-protein] synthase activity"/>
    <property type="evidence" value="ECO:0007669"/>
    <property type="project" value="InterPro"/>
</dbReference>
<accession>I0UY32</accession>
<dbReference type="SMART" id="SM01294">
    <property type="entry name" value="PKS_PP_betabranch"/>
    <property type="match status" value="1"/>
</dbReference>
<dbReference type="Pfam" id="PF08240">
    <property type="entry name" value="ADH_N"/>
    <property type="match status" value="1"/>
</dbReference>
<reference evidence="19 20" key="1">
    <citation type="submission" date="2012-01" db="EMBL/GenBank/DDBJ databases">
        <title>Improved High-Quality Draft sequence of Saccharomonospora xinjiangensis XJ-54.</title>
        <authorList>
            <consortium name="US DOE Joint Genome Institute"/>
            <person name="Lucas S."/>
            <person name="Han J."/>
            <person name="Lapidus A."/>
            <person name="Cheng J.-F."/>
            <person name="Goodwin L."/>
            <person name="Pitluck S."/>
            <person name="Peters L."/>
            <person name="Mikhailova N."/>
            <person name="Teshima H."/>
            <person name="Detter J.C."/>
            <person name="Han C."/>
            <person name="Tapia R."/>
            <person name="Land M."/>
            <person name="Hauser L."/>
            <person name="Kyrpides N."/>
            <person name="Ivanova N."/>
            <person name="Pagani I."/>
            <person name="Brambilla E.-M."/>
            <person name="Klenk H.-P."/>
            <person name="Woyke T."/>
        </authorList>
    </citation>
    <scope>NUCLEOTIDE SEQUENCE [LARGE SCALE GENOMIC DNA]</scope>
    <source>
        <strain evidence="19 20">XJ-54</strain>
    </source>
</reference>
<dbReference type="InterPro" id="IPR014031">
    <property type="entry name" value="Ketoacyl_synth_C"/>
</dbReference>
<dbReference type="InterPro" id="IPR014030">
    <property type="entry name" value="Ketoacyl_synth_N"/>
</dbReference>
<dbReference type="InterPro" id="IPR049551">
    <property type="entry name" value="PKS_DH_C"/>
</dbReference>
<keyword evidence="6" id="KW-0045">Antibiotic biosynthesis</keyword>
<dbReference type="InterPro" id="IPR001227">
    <property type="entry name" value="Ac_transferase_dom_sf"/>
</dbReference>
<dbReference type="InterPro" id="IPR015083">
    <property type="entry name" value="NorB/c/GfsB-D-like_docking"/>
</dbReference>
<dbReference type="Pfam" id="PF08659">
    <property type="entry name" value="KR"/>
    <property type="match status" value="1"/>
</dbReference>
<evidence type="ECO:0000256" key="7">
    <source>
        <dbReference type="ARBA" id="ARBA00023268"/>
    </source>
</evidence>
<dbReference type="SMART" id="SM00823">
    <property type="entry name" value="PKS_PP"/>
    <property type="match status" value="1"/>
</dbReference>
<dbReference type="PROSITE" id="PS52019">
    <property type="entry name" value="PKS_MFAS_DH"/>
    <property type="match status" value="1"/>
</dbReference>
<dbReference type="Gene3D" id="3.40.366.10">
    <property type="entry name" value="Malonyl-Coenzyme A Acyl Carrier Protein, domain 2"/>
    <property type="match status" value="1"/>
</dbReference>
<dbReference type="SMART" id="SM00829">
    <property type="entry name" value="PKS_ER"/>
    <property type="match status" value="1"/>
</dbReference>
<dbReference type="InterPro" id="IPR020843">
    <property type="entry name" value="ER"/>
</dbReference>
<evidence type="ECO:0000256" key="5">
    <source>
        <dbReference type="ARBA" id="ARBA00022737"/>
    </source>
</evidence>
<evidence type="ECO:0000313" key="20">
    <source>
        <dbReference type="Proteomes" id="UP000004691"/>
    </source>
</evidence>
<evidence type="ECO:0000256" key="4">
    <source>
        <dbReference type="ARBA" id="ARBA00022679"/>
    </source>
</evidence>
<name>I0UY32_9PSEU</name>
<evidence type="ECO:0000256" key="10">
    <source>
        <dbReference type="ARBA" id="ARBA00060158"/>
    </source>
</evidence>
<dbReference type="Pfam" id="PF14765">
    <property type="entry name" value="PS-DH"/>
    <property type="match status" value="1"/>
</dbReference>
<evidence type="ECO:0000259" key="18">
    <source>
        <dbReference type="PROSITE" id="PS52019"/>
    </source>
</evidence>
<dbReference type="InterPro" id="IPR020841">
    <property type="entry name" value="PKS_Beta-ketoAc_synthase_dom"/>
</dbReference>
<dbReference type="HOGENOM" id="CLU_000022_35_5_11"/>
<keyword evidence="7" id="KW-0511">Multifunctional enzyme</keyword>
<dbReference type="Gene3D" id="3.30.70.3290">
    <property type="match status" value="1"/>
</dbReference>
<dbReference type="Gene3D" id="3.90.180.10">
    <property type="entry name" value="Medium-chain alcohol dehydrogenases, catalytic domain"/>
    <property type="match status" value="1"/>
</dbReference>
<keyword evidence="3" id="KW-0597">Phosphoprotein</keyword>
<dbReference type="Gene3D" id="3.40.50.11460">
    <property type="match status" value="1"/>
</dbReference>
<evidence type="ECO:0000256" key="11">
    <source>
        <dbReference type="ARBA" id="ARBA00060622"/>
    </source>
</evidence>
<feature type="domain" description="Carrier" evidence="16">
    <location>
        <begin position="2007"/>
        <end position="2082"/>
    </location>
</feature>
<dbReference type="Pfam" id="PF21089">
    <property type="entry name" value="PKS_DH_N"/>
    <property type="match status" value="1"/>
</dbReference>
<evidence type="ECO:0000259" key="16">
    <source>
        <dbReference type="PROSITE" id="PS50075"/>
    </source>
</evidence>
<evidence type="ECO:0000256" key="15">
    <source>
        <dbReference type="SAM" id="MobiDB-lite"/>
    </source>
</evidence>
<comment type="subunit">
    <text evidence="12">Homodimer. Erythronolide synthase is composed of EryAI, EryAII and EryAIII multimodular (2 modules) polypeptides each coding for a functional synthase subunit which participates in 2 of the six FAS-like elongation steps required for formation of the polyketide. Module 1, 2, 3, 4, 5, and 6 participating in biosynthesis steps 1, 2, 3, 4, 5, and 6, respectively.</text>
</comment>
<dbReference type="InterPro" id="IPR016035">
    <property type="entry name" value="Acyl_Trfase/lysoPLipase"/>
</dbReference>
<dbReference type="PROSITE" id="PS50075">
    <property type="entry name" value="CARRIER"/>
    <property type="match status" value="1"/>
</dbReference>
<dbReference type="CDD" id="cd00833">
    <property type="entry name" value="PKS"/>
    <property type="match status" value="1"/>
</dbReference>
<dbReference type="GO" id="GO:0016491">
    <property type="term" value="F:oxidoreductase activity"/>
    <property type="evidence" value="ECO:0007669"/>
    <property type="project" value="InterPro"/>
</dbReference>
<dbReference type="SMART" id="SM00825">
    <property type="entry name" value="PKS_KS"/>
    <property type="match status" value="1"/>
</dbReference>
<sequence length="2182" mass="228785">MSNEDRLRDYLRRVSAELRDTKARLRQADDRSHEPVAIVGMSCRFPGGVRTPDDLWDLVAEGRDAVGPFPDDRGWDVEGLHDPDPDHPGTTYAAEGGFLDDAGHFDAAFFGISPREALAMDPQHRLLLESAWEAAEHAGLDPATLRGSRTGVFAGAMYHDYGVRLSPVPKGPGSYLTNDSVGSAVSGRIAYSLGLEGPAVTVDTACSSSLVALHLAAQSLRSGECSLALAGGVAVMATPWLFVEMSRQRGLASDGRCKAFAASSDGAGFSEGAGLVMLERLSDAERNGHRVLAVIRGTAVNSDGASNGFTAPNGPSQERVIHEALAAARLGAKDIDVVEAHGTGTSLGDPIEANALLSAYGRDRAHGRPLWLGSIKSNIAHAQAAAGIAGVIKMVQAMRNGTLPRTLHVDQPSPKIDWSSGAVELLTEARQWPRTGQPRRAGVSSFGISGTNAHVILEQAPPEEEPEADDRPCGPALWTVSGRSKAALRAQAATLLAFTDDHPDVDPADLGHALATTRTPFEHRAAMVGGNREQLRSALAALAEDRPSAGLVEGVAPGEARVVFVFPGQGTHWAGMARQLLDTCPVFAESIRACARELSRFTDWDPLAVLRGEPDAPPLERVDVLQPVSFAMMVSLARLWESRGVRADAVIGHSQGEIAAAHVAGALSLADACRVVALRSRELLALAGRGGMISVERPFDEVTRWLKPWGDRLAIAAVNGPTSVVVSGDADALAEFGRMLSAEGALRWQLPGVDFAAHSPRIDALAEALHDVLAPVRPGTAEIPFFSSTDGRWVEGTELDAAYWYRNLRGTVWFEPAVATLLDEGHSVFIEVSAHPVLTMGITATAEQRDTRVRTAGTLRRGEGGLDRFLLSLGEAHVHGVRPDWPSVFGLARPKRVELPTYAFQRERYWGGPSGETADAGSLGLAATDHAILGAAVPLADTGGFLLSGRLSRRTHPWLADHAVADTVILPGTAFLELALRAADEAGCEVIDELVVEAPLVLPEQGGVAVQVLVGAADESGAREVSVHARPESGERPWTRHAVGILTGTPAAPAGDLTTWPPQGAEPIDLDGFYDRINDTTLYYGPAFQGLRAAWRLGRDVYAEVALPEAVANEVAGYGLHPALLDAALHGLGLGSLLKGGQDPGSVPLPFSWTGLRVAATGATALRVRLSPAERDDEIAVFAADESGAPVASVASLAVRPVSGEQLRAARDDDGGALYRLDWIPTPPSSEAPRCVLAGPDPFGLDLAERVAELASVPDPVPDAVVVAVAPVNARDGEAAADTVLEHVNAVLALAQNWLDDDRFADSRLVLVTRGAVATSGDDGEGDTVHSALWGLLRSAQSENPGRFVLVDLDAHADSPASLAAAVATGEPQLAIRAGGLLRARLGVAEASEALAPPDAAAWRLDIPVTGTFDNLTLTECPEVLEPLGPGQVRVEVRAAGLNFRDVLYGLGLSLGEGSFGGEAAGVVLETGPGVTGLAPGDRVMGAIAGSFGPIAVADHRMMTRIPAGLSFAEAATVPIAFLTAYYGLVDLAGLTRGESVLVHAAAGGVGMAAVQIARHLGAEVHGTASEGKWPALRATGFTDDHIASSRSLDFAERFLGETGGRGVDVVLNSLAGEFVDTSLELLPRGGRFLEMGKTDKREPGEVASAHPGVEYTAYDLQEAGLGRIKAMLDELSALFERGVLRPLPHRAWDVRNAPSAFRFLSQAKHVGKLVLTVPRRSRQDTVLVTGGTGTLGGLVARHLVAEHGARHVVLASRSGRRDPDLATELAELGAEVTFAACDVADRDALAALLATIPADRPLTGVVHAAGVLDDAVIGSLTPERVERVLRPKVRGALNLHELTRDADLSMFVLFSSGAATFGSPGQGNYAAANAFLDALAAHRRIRGLPAVSLAWGLWAQRSALTEGLDDIDLGRMARGGAAALSTEDALRLFDTALGRDEAVLVPVRIDTAAMRAEGDSLPPLFHNLVKGRLRRAMVTAGAVAGAANDRSLLTRLPAMTSAERRAALLELVCLHAAAVLGHGSADGIEAERAFKDLGFDSLTSLELRNRLTSATGLKLRATLIFDHPTPVELAQRLLTDLVPDSADSGDGGDTEIGAADAVTVEHSDAEIERLLATIPAHRVREAGLVEALARLAVTSPDGEGGEGGDTADAAGPPEAEGALDELDVQGLLLKAQQSLGS</sequence>
<evidence type="ECO:0000256" key="8">
    <source>
        <dbReference type="ARBA" id="ARBA00023315"/>
    </source>
</evidence>